<evidence type="ECO:0000259" key="11">
    <source>
        <dbReference type="PROSITE" id="PS51846"/>
    </source>
</evidence>
<organism evidence="12 13">
    <name type="scientific">Stutzerimonas tarimensis</name>
    <dbReference type="NCBI Taxonomy" id="1507735"/>
    <lineage>
        <taxon>Bacteria</taxon>
        <taxon>Pseudomonadati</taxon>
        <taxon>Pseudomonadota</taxon>
        <taxon>Gammaproteobacteria</taxon>
        <taxon>Pseudomonadales</taxon>
        <taxon>Pseudomonadaceae</taxon>
        <taxon>Stutzerimonas</taxon>
    </lineage>
</organism>
<evidence type="ECO:0000256" key="7">
    <source>
        <dbReference type="PROSITE-ProRule" id="PRU00703"/>
    </source>
</evidence>
<evidence type="ECO:0000256" key="6">
    <source>
        <dbReference type="ARBA" id="ARBA00023136"/>
    </source>
</evidence>
<evidence type="ECO:0000256" key="8">
    <source>
        <dbReference type="PROSITE-ProRule" id="PRU01193"/>
    </source>
</evidence>
<dbReference type="Pfam" id="PF00571">
    <property type="entry name" value="CBS"/>
    <property type="match status" value="2"/>
</dbReference>
<feature type="transmembrane region" description="Helical" evidence="9">
    <location>
        <begin position="87"/>
        <end position="107"/>
    </location>
</feature>
<evidence type="ECO:0000313" key="13">
    <source>
        <dbReference type="Proteomes" id="UP001595630"/>
    </source>
</evidence>
<evidence type="ECO:0000256" key="3">
    <source>
        <dbReference type="ARBA" id="ARBA00022737"/>
    </source>
</evidence>
<feature type="domain" description="CNNM transmembrane" evidence="11">
    <location>
        <begin position="1"/>
        <end position="178"/>
    </location>
</feature>
<comment type="subcellular location">
    <subcellularLocation>
        <location evidence="1">Membrane</location>
        <topology evidence="1">Multi-pass membrane protein</topology>
    </subcellularLocation>
</comment>
<dbReference type="InterPro" id="IPR044751">
    <property type="entry name" value="Ion_transp-like_CBS"/>
</dbReference>
<proteinExistence type="predicted"/>
<reference evidence="13" key="1">
    <citation type="journal article" date="2019" name="Int. J. Syst. Evol. Microbiol.">
        <title>The Global Catalogue of Microorganisms (GCM) 10K type strain sequencing project: providing services to taxonomists for standard genome sequencing and annotation.</title>
        <authorList>
            <consortium name="The Broad Institute Genomics Platform"/>
            <consortium name="The Broad Institute Genome Sequencing Center for Infectious Disease"/>
            <person name="Wu L."/>
            <person name="Ma J."/>
        </authorList>
    </citation>
    <scope>NUCLEOTIDE SEQUENCE [LARGE SCALE GENOMIC DNA]</scope>
    <source>
        <strain evidence="13">KCTC 42447</strain>
    </source>
</reference>
<keyword evidence="6 8" id="KW-0472">Membrane</keyword>
<dbReference type="InterPro" id="IPR002550">
    <property type="entry name" value="CNNM"/>
</dbReference>
<dbReference type="InterPro" id="IPR046342">
    <property type="entry name" value="CBS_dom_sf"/>
</dbReference>
<evidence type="ECO:0000256" key="2">
    <source>
        <dbReference type="ARBA" id="ARBA00022692"/>
    </source>
</evidence>
<feature type="domain" description="CBS" evidence="10">
    <location>
        <begin position="258"/>
        <end position="316"/>
    </location>
</feature>
<keyword evidence="3" id="KW-0677">Repeat</keyword>
<dbReference type="Proteomes" id="UP001595630">
    <property type="component" value="Unassembled WGS sequence"/>
</dbReference>
<dbReference type="PANTHER" id="PTHR22777">
    <property type="entry name" value="HEMOLYSIN-RELATED"/>
    <property type="match status" value="1"/>
</dbReference>
<dbReference type="SUPFAM" id="SSF54631">
    <property type="entry name" value="CBS-domain pair"/>
    <property type="match status" value="1"/>
</dbReference>
<dbReference type="EMBL" id="JBHRXZ010000022">
    <property type="protein sequence ID" value="MFC3607966.1"/>
    <property type="molecule type" value="Genomic_DNA"/>
</dbReference>
<comment type="caution">
    <text evidence="12">The sequence shown here is derived from an EMBL/GenBank/DDBJ whole genome shotgun (WGS) entry which is preliminary data.</text>
</comment>
<keyword evidence="2 8" id="KW-0812">Transmembrane</keyword>
<dbReference type="InterPro" id="IPR000644">
    <property type="entry name" value="CBS_dom"/>
</dbReference>
<accession>A0ABV7T4X0</accession>
<keyword evidence="13" id="KW-1185">Reference proteome</keyword>
<evidence type="ECO:0000256" key="4">
    <source>
        <dbReference type="ARBA" id="ARBA00022989"/>
    </source>
</evidence>
<feature type="transmembrane region" description="Helical" evidence="9">
    <location>
        <begin position="119"/>
        <end position="138"/>
    </location>
</feature>
<name>A0ABV7T4X0_9GAMM</name>
<dbReference type="PROSITE" id="PS51371">
    <property type="entry name" value="CBS"/>
    <property type="match status" value="2"/>
</dbReference>
<keyword evidence="4 8" id="KW-1133">Transmembrane helix</keyword>
<evidence type="ECO:0000313" key="12">
    <source>
        <dbReference type="EMBL" id="MFC3607966.1"/>
    </source>
</evidence>
<sequence>MTLLIAFAVLSILVSFICSVLEAALLSLTPSFIAHQKAAKPKLYEKLKALKDKVDQPLAAILTLNTVAHTVGATGVGAQVTVVFGSGYLGIASAVMTILILVLSEILPKTIGARYWRSLAPYLPPLLNSMITLLKPFILLSDRMMKLFGGKEPEHDVRQEIKALTMLGRELNKLDEDEQRVINNILDLHEIKIREIMTPRTVCDYALPNETLGAFKEKVSHSQFSRYPVVDEDETPLGVVFRYDALAAADDEAPVSSIMKQVKVVSELMSVESLMSQLLHERQHMCMVYDEFGSWRGLVTLEDIIENILGKPIMDETDDIPNMRRFAKRRWEHRIRASREER</sequence>
<keyword evidence="5 7" id="KW-0129">CBS domain</keyword>
<gene>
    <name evidence="12" type="ORF">ACFOMF_09280</name>
</gene>
<dbReference type="PANTHER" id="PTHR22777:SF4">
    <property type="entry name" value="UPF0053 PROTEIN SLL1254"/>
    <property type="match status" value="1"/>
</dbReference>
<evidence type="ECO:0000256" key="1">
    <source>
        <dbReference type="ARBA" id="ARBA00004141"/>
    </source>
</evidence>
<dbReference type="Pfam" id="PF01595">
    <property type="entry name" value="CNNM"/>
    <property type="match status" value="1"/>
</dbReference>
<dbReference type="RefSeq" id="WP_386364097.1">
    <property type="nucleotide sequence ID" value="NZ_JBHRXZ010000022.1"/>
</dbReference>
<dbReference type="CDD" id="cd04590">
    <property type="entry name" value="CBS_pair_CorC_HlyC_assoc"/>
    <property type="match status" value="1"/>
</dbReference>
<evidence type="ECO:0000256" key="9">
    <source>
        <dbReference type="SAM" id="Phobius"/>
    </source>
</evidence>
<evidence type="ECO:0000256" key="5">
    <source>
        <dbReference type="ARBA" id="ARBA00023122"/>
    </source>
</evidence>
<dbReference type="PROSITE" id="PS51846">
    <property type="entry name" value="CNNM"/>
    <property type="match status" value="1"/>
</dbReference>
<dbReference type="Gene3D" id="3.10.580.10">
    <property type="entry name" value="CBS-domain"/>
    <property type="match status" value="1"/>
</dbReference>
<evidence type="ECO:0000259" key="10">
    <source>
        <dbReference type="PROSITE" id="PS51371"/>
    </source>
</evidence>
<feature type="domain" description="CBS" evidence="10">
    <location>
        <begin position="197"/>
        <end position="255"/>
    </location>
</feature>
<protein>
    <submittedName>
        <fullName evidence="12">CNNM domain-containing protein</fullName>
    </submittedName>
</protein>